<evidence type="ECO:0000313" key="2">
    <source>
        <dbReference type="Proteomes" id="UP000805193"/>
    </source>
</evidence>
<sequence length="116" mass="13215">HLKGGVTIREDQRQTIFDNTRAAKVAKDTAQALWGSERLSQRTYGGRLAQKDRRNPDAIARKEMSPEKVALVFETVTYWGHMKKVDVSSALANMNTILSEKIQDTRKALKRINLFK</sequence>
<comment type="caution">
    <text evidence="1">The sequence shown here is derived from an EMBL/GenBank/DDBJ whole genome shotgun (WGS) entry which is preliminary data.</text>
</comment>
<evidence type="ECO:0000313" key="1">
    <source>
        <dbReference type="EMBL" id="KAG0422751.1"/>
    </source>
</evidence>
<reference evidence="1 2" key="1">
    <citation type="journal article" date="2020" name="Cell">
        <title>Large-Scale Comparative Analyses of Tick Genomes Elucidate Their Genetic Diversity and Vector Capacities.</title>
        <authorList>
            <consortium name="Tick Genome and Microbiome Consortium (TIGMIC)"/>
            <person name="Jia N."/>
            <person name="Wang J."/>
            <person name="Shi W."/>
            <person name="Du L."/>
            <person name="Sun Y."/>
            <person name="Zhan W."/>
            <person name="Jiang J.F."/>
            <person name="Wang Q."/>
            <person name="Zhang B."/>
            <person name="Ji P."/>
            <person name="Bell-Sakyi L."/>
            <person name="Cui X.M."/>
            <person name="Yuan T.T."/>
            <person name="Jiang B.G."/>
            <person name="Yang W.F."/>
            <person name="Lam T.T."/>
            <person name="Chang Q.C."/>
            <person name="Ding S.J."/>
            <person name="Wang X.J."/>
            <person name="Zhu J.G."/>
            <person name="Ruan X.D."/>
            <person name="Zhao L."/>
            <person name="Wei J.T."/>
            <person name="Ye R.Z."/>
            <person name="Que T.C."/>
            <person name="Du C.H."/>
            <person name="Zhou Y.H."/>
            <person name="Cheng J.X."/>
            <person name="Dai P.F."/>
            <person name="Guo W.B."/>
            <person name="Han X.H."/>
            <person name="Huang E.J."/>
            <person name="Li L.F."/>
            <person name="Wei W."/>
            <person name="Gao Y.C."/>
            <person name="Liu J.Z."/>
            <person name="Shao H.Z."/>
            <person name="Wang X."/>
            <person name="Wang C.C."/>
            <person name="Yang T.C."/>
            <person name="Huo Q.B."/>
            <person name="Li W."/>
            <person name="Chen H.Y."/>
            <person name="Chen S.E."/>
            <person name="Zhou L.G."/>
            <person name="Ni X.B."/>
            <person name="Tian J.H."/>
            <person name="Sheng Y."/>
            <person name="Liu T."/>
            <person name="Pan Y.S."/>
            <person name="Xia L.Y."/>
            <person name="Li J."/>
            <person name="Zhao F."/>
            <person name="Cao W.C."/>
        </authorList>
    </citation>
    <scope>NUCLEOTIDE SEQUENCE [LARGE SCALE GENOMIC DNA]</scope>
    <source>
        <strain evidence="1">Iper-2018</strain>
    </source>
</reference>
<accession>A0AC60PQ53</accession>
<dbReference type="EMBL" id="JABSTQ010010186">
    <property type="protein sequence ID" value="KAG0422751.1"/>
    <property type="molecule type" value="Genomic_DNA"/>
</dbReference>
<dbReference type="Proteomes" id="UP000805193">
    <property type="component" value="Unassembled WGS sequence"/>
</dbReference>
<feature type="non-terminal residue" evidence="1">
    <location>
        <position position="116"/>
    </location>
</feature>
<protein>
    <submittedName>
        <fullName evidence="1">Uncharacterized protein</fullName>
    </submittedName>
</protein>
<feature type="non-terminal residue" evidence="1">
    <location>
        <position position="1"/>
    </location>
</feature>
<name>A0AC60PQ53_IXOPE</name>
<organism evidence="1 2">
    <name type="scientific">Ixodes persulcatus</name>
    <name type="common">Taiga tick</name>
    <dbReference type="NCBI Taxonomy" id="34615"/>
    <lineage>
        <taxon>Eukaryota</taxon>
        <taxon>Metazoa</taxon>
        <taxon>Ecdysozoa</taxon>
        <taxon>Arthropoda</taxon>
        <taxon>Chelicerata</taxon>
        <taxon>Arachnida</taxon>
        <taxon>Acari</taxon>
        <taxon>Parasitiformes</taxon>
        <taxon>Ixodida</taxon>
        <taxon>Ixodoidea</taxon>
        <taxon>Ixodidae</taxon>
        <taxon>Ixodinae</taxon>
        <taxon>Ixodes</taxon>
    </lineage>
</organism>
<keyword evidence="2" id="KW-1185">Reference proteome</keyword>
<proteinExistence type="predicted"/>
<gene>
    <name evidence="1" type="ORF">HPB47_001458</name>
</gene>